<gene>
    <name evidence="1" type="ORF">ACFYNZ_20785</name>
</gene>
<accession>A0ABW6KVH0</accession>
<dbReference type="EMBL" id="JBIAFJ010000018">
    <property type="protein sequence ID" value="MFE9171896.1"/>
    <property type="molecule type" value="Genomic_DNA"/>
</dbReference>
<evidence type="ECO:0000313" key="1">
    <source>
        <dbReference type="EMBL" id="MFE9171896.1"/>
    </source>
</evidence>
<dbReference type="RefSeq" id="WP_388349097.1">
    <property type="nucleotide sequence ID" value="NZ_JBIAFJ010000018.1"/>
</dbReference>
<dbReference type="Proteomes" id="UP001601197">
    <property type="component" value="Unassembled WGS sequence"/>
</dbReference>
<organism evidence="1 2">
    <name type="scientific">Streptomyces kebangsaanensis</name>
    <dbReference type="NCBI Taxonomy" id="864058"/>
    <lineage>
        <taxon>Bacteria</taxon>
        <taxon>Bacillati</taxon>
        <taxon>Actinomycetota</taxon>
        <taxon>Actinomycetes</taxon>
        <taxon>Kitasatosporales</taxon>
        <taxon>Streptomycetaceae</taxon>
        <taxon>Streptomyces</taxon>
    </lineage>
</organism>
<proteinExistence type="predicted"/>
<sequence>MNATAVAPSTATDAETLTARRAADAAGVPAGSTVLISGGAGTAEACTALRLNTPTACRSTATGSSSAFSTSAVAPPEQDHTFARTALRAL</sequence>
<name>A0ABW6KVH0_9ACTN</name>
<reference evidence="1 2" key="1">
    <citation type="submission" date="2024-10" db="EMBL/GenBank/DDBJ databases">
        <title>The Natural Products Discovery Center: Release of the First 8490 Sequenced Strains for Exploring Actinobacteria Biosynthetic Diversity.</title>
        <authorList>
            <person name="Kalkreuter E."/>
            <person name="Kautsar S.A."/>
            <person name="Yang D."/>
            <person name="Bader C.D."/>
            <person name="Teijaro C.N."/>
            <person name="Fluegel L."/>
            <person name="Davis C.M."/>
            <person name="Simpson J.R."/>
            <person name="Lauterbach L."/>
            <person name="Steele A.D."/>
            <person name="Gui C."/>
            <person name="Meng S."/>
            <person name="Li G."/>
            <person name="Viehrig K."/>
            <person name="Ye F."/>
            <person name="Su P."/>
            <person name="Kiefer A.F."/>
            <person name="Nichols A."/>
            <person name="Cepeda A.J."/>
            <person name="Yan W."/>
            <person name="Fan B."/>
            <person name="Jiang Y."/>
            <person name="Adhikari A."/>
            <person name="Zheng C.-J."/>
            <person name="Schuster L."/>
            <person name="Cowan T.M."/>
            <person name="Smanski M.J."/>
            <person name="Chevrette M.G."/>
            <person name="De Carvalho L.P.S."/>
            <person name="Shen B."/>
        </authorList>
    </citation>
    <scope>NUCLEOTIDE SEQUENCE [LARGE SCALE GENOMIC DNA]</scope>
    <source>
        <strain evidence="1 2">NPDC007147</strain>
    </source>
</reference>
<keyword evidence="2" id="KW-1185">Reference proteome</keyword>
<evidence type="ECO:0000313" key="2">
    <source>
        <dbReference type="Proteomes" id="UP001601197"/>
    </source>
</evidence>
<comment type="caution">
    <text evidence="1">The sequence shown here is derived from an EMBL/GenBank/DDBJ whole genome shotgun (WGS) entry which is preliminary data.</text>
</comment>
<protein>
    <submittedName>
        <fullName evidence="1">Uncharacterized protein</fullName>
    </submittedName>
</protein>